<feature type="region of interest" description="Disordered" evidence="5">
    <location>
        <begin position="1"/>
        <end position="43"/>
    </location>
</feature>
<dbReference type="InterPro" id="IPR044839">
    <property type="entry name" value="NDR1-like"/>
</dbReference>
<name>A0A067LFL5_JATCU</name>
<feature type="transmembrane region" description="Helical" evidence="6">
    <location>
        <begin position="88"/>
        <end position="111"/>
    </location>
</feature>
<keyword evidence="3 6" id="KW-1133">Transmembrane helix</keyword>
<dbReference type="InterPro" id="IPR004864">
    <property type="entry name" value="LEA_2"/>
</dbReference>
<dbReference type="AlphaFoldDB" id="A0A067LFL5"/>
<keyword evidence="4 6" id="KW-0472">Membrane</keyword>
<proteinExistence type="predicted"/>
<dbReference type="STRING" id="180498.A0A067LFL5"/>
<dbReference type="PANTHER" id="PTHR31234">
    <property type="entry name" value="LATE EMBRYOGENESIS ABUNDANT (LEA) HYDROXYPROLINE-RICH GLYCOPROTEIN FAMILY"/>
    <property type="match status" value="1"/>
</dbReference>
<keyword evidence="2 6" id="KW-0812">Transmembrane</keyword>
<keyword evidence="9" id="KW-1185">Reference proteome</keyword>
<dbReference type="EMBL" id="KK914286">
    <property type="protein sequence ID" value="KDP42899.1"/>
    <property type="molecule type" value="Genomic_DNA"/>
</dbReference>
<evidence type="ECO:0000256" key="3">
    <source>
        <dbReference type="ARBA" id="ARBA00022989"/>
    </source>
</evidence>
<evidence type="ECO:0000313" key="8">
    <source>
        <dbReference type="EMBL" id="KDP42899.1"/>
    </source>
</evidence>
<evidence type="ECO:0000256" key="5">
    <source>
        <dbReference type="SAM" id="MobiDB-lite"/>
    </source>
</evidence>
<protein>
    <recommendedName>
        <fullName evidence="7">Late embryogenesis abundant protein LEA-2 subgroup domain-containing protein</fullName>
    </recommendedName>
</protein>
<comment type="subcellular location">
    <subcellularLocation>
        <location evidence="1">Membrane</location>
        <topology evidence="1">Single-pass membrane protein</topology>
    </subcellularLocation>
</comment>
<accession>A0A067LFL5</accession>
<dbReference type="OrthoDB" id="1849707at2759"/>
<dbReference type="GO" id="GO:0005886">
    <property type="term" value="C:plasma membrane"/>
    <property type="evidence" value="ECO:0007669"/>
    <property type="project" value="TreeGrafter"/>
</dbReference>
<feature type="compositionally biased region" description="Low complexity" evidence="5">
    <location>
        <begin position="30"/>
        <end position="39"/>
    </location>
</feature>
<sequence length="271" mass="29922">MAERVHPRDSPPSSTELKKTPSASPDRPLKPAAPLLEKPVSPPPAGTYVIQIPKDQVYRVPPPENAKRYQQLSRRKHRRSTCCCCLCWFFGLLFTFILLAAIAAGVLYLVFRPEAPKYSIESVSIKGFNLTSSAPLSPEFDVAVRAHNPNNKIGIYYRTGSSVNVYYNDVRLCNGKLPVFYQGTNNVTVFVASLKGSGIELTSAVHKALISGETKGAVPFKLNLRAPVRIKVGSLKTWTITVKVDCDVTVDKLTSKSKLVSKHCDYGVELW</sequence>
<dbReference type="GO" id="GO:0098542">
    <property type="term" value="P:defense response to other organism"/>
    <property type="evidence" value="ECO:0007669"/>
    <property type="project" value="InterPro"/>
</dbReference>
<dbReference type="Gene3D" id="2.60.40.1820">
    <property type="match status" value="1"/>
</dbReference>
<evidence type="ECO:0000259" key="7">
    <source>
        <dbReference type="Pfam" id="PF03168"/>
    </source>
</evidence>
<evidence type="ECO:0000256" key="1">
    <source>
        <dbReference type="ARBA" id="ARBA00004167"/>
    </source>
</evidence>
<evidence type="ECO:0000256" key="2">
    <source>
        <dbReference type="ARBA" id="ARBA00022692"/>
    </source>
</evidence>
<dbReference type="KEGG" id="jcu:105629319"/>
<gene>
    <name evidence="8" type="ORF">JCGZ_23841</name>
</gene>
<evidence type="ECO:0000256" key="4">
    <source>
        <dbReference type="ARBA" id="ARBA00023136"/>
    </source>
</evidence>
<organism evidence="8 9">
    <name type="scientific">Jatropha curcas</name>
    <name type="common">Barbados nut</name>
    <dbReference type="NCBI Taxonomy" id="180498"/>
    <lineage>
        <taxon>Eukaryota</taxon>
        <taxon>Viridiplantae</taxon>
        <taxon>Streptophyta</taxon>
        <taxon>Embryophyta</taxon>
        <taxon>Tracheophyta</taxon>
        <taxon>Spermatophyta</taxon>
        <taxon>Magnoliopsida</taxon>
        <taxon>eudicotyledons</taxon>
        <taxon>Gunneridae</taxon>
        <taxon>Pentapetalae</taxon>
        <taxon>rosids</taxon>
        <taxon>fabids</taxon>
        <taxon>Malpighiales</taxon>
        <taxon>Euphorbiaceae</taxon>
        <taxon>Crotonoideae</taxon>
        <taxon>Jatropheae</taxon>
        <taxon>Jatropha</taxon>
    </lineage>
</organism>
<evidence type="ECO:0000313" key="9">
    <source>
        <dbReference type="Proteomes" id="UP000027138"/>
    </source>
</evidence>
<dbReference type="Proteomes" id="UP000027138">
    <property type="component" value="Unassembled WGS sequence"/>
</dbReference>
<reference evidence="8 9" key="1">
    <citation type="journal article" date="2014" name="PLoS ONE">
        <title>Global Analysis of Gene Expression Profiles in Physic Nut (Jatropha curcas L.) Seedlings Exposed to Salt Stress.</title>
        <authorList>
            <person name="Zhang L."/>
            <person name="Zhang C."/>
            <person name="Wu P."/>
            <person name="Chen Y."/>
            <person name="Li M."/>
            <person name="Jiang H."/>
            <person name="Wu G."/>
        </authorList>
    </citation>
    <scope>NUCLEOTIDE SEQUENCE [LARGE SCALE GENOMIC DNA]</scope>
    <source>
        <strain evidence="9">cv. GZQX0401</strain>
        <tissue evidence="8">Young leaves</tissue>
    </source>
</reference>
<dbReference type="PANTHER" id="PTHR31234:SF72">
    <property type="entry name" value="NDR1_HIN1-LIKE PROTEIN 6"/>
    <property type="match status" value="1"/>
</dbReference>
<dbReference type="Pfam" id="PF03168">
    <property type="entry name" value="LEA_2"/>
    <property type="match status" value="1"/>
</dbReference>
<feature type="domain" description="Late embryogenesis abundant protein LEA-2 subgroup" evidence="7">
    <location>
        <begin position="144"/>
        <end position="246"/>
    </location>
</feature>
<evidence type="ECO:0000256" key="6">
    <source>
        <dbReference type="SAM" id="Phobius"/>
    </source>
</evidence>